<reference evidence="1" key="1">
    <citation type="submission" date="2021-01" db="EMBL/GenBank/DDBJ databases">
        <title>Complete genome sequence of Clostridiales bacterium R-7.</title>
        <authorList>
            <person name="Mahoney-Kurpe S.C."/>
            <person name="Palevich N."/>
            <person name="Koike S."/>
            <person name="Moon C.D."/>
            <person name="Attwood G.T."/>
        </authorList>
    </citation>
    <scope>NUCLEOTIDE SEQUENCE</scope>
    <source>
        <strain evidence="1">R-7</strain>
    </source>
</reference>
<protein>
    <submittedName>
        <fullName evidence="1">FAD-binding protein</fullName>
    </submittedName>
</protein>
<sequence>MVRLTNLKVPLDYTEEALKTILLKKLKLNPSDLVSFSISRRSIDARDKQDVHFVLSLDLSLKNETGALRKNKNLSPISASRNHNNSEFLILNSELGQRRQPKASPLVVGAGPAGLFAALTLARAGARPVLIERGKPVDRRTNDVNAMQEQGVLDPDSNVQYGEGGAGAFSDGKLTCGIKSPHVRNILETFVSHGAPEEILIDQKPHIGTDRLKGVVASIREEIIRLGGTVHFETRLEKLIIRGSHVEGAVISCNGESREFLTDTILLCIGHSARDTVQTLFSQGLRMEQKPFAMGVRIEHPRAFIDRSQYGSFADHPALGAASYKLICHTPDGRGVYTFCMCPGGEVIAAASQPGGVVTNGMSFHARDGVNSNSALLVGVRPQDFGDDHPLAGFVLQRSIEKAAFRAGGGGFIAPAQRVGDFLENRTSVSFGEVIPSYRPGVVPADLRTVLPDWIVEDLKKGIRAMNAQLSGFANPDAVLTGPETRSSSPVRISRNPLGEAEDLRGLYPVGEGAGYAGGIVSAAADGITAALHVLSANDLI</sequence>
<evidence type="ECO:0000313" key="1">
    <source>
        <dbReference type="EMBL" id="QUC67750.1"/>
    </source>
</evidence>
<keyword evidence="2" id="KW-1185">Reference proteome</keyword>
<dbReference type="EMBL" id="CP068393">
    <property type="protein sequence ID" value="QUC67750.1"/>
    <property type="molecule type" value="Genomic_DNA"/>
</dbReference>
<dbReference type="Proteomes" id="UP000682782">
    <property type="component" value="Chromosome"/>
</dbReference>
<proteinExistence type="predicted"/>
<gene>
    <name evidence="1" type="ORF">JYE49_03325</name>
</gene>
<name>A0AC61MXP3_9FIRM</name>
<evidence type="ECO:0000313" key="2">
    <source>
        <dbReference type="Proteomes" id="UP000682782"/>
    </source>
</evidence>
<organism evidence="1 2">
    <name type="scientific">Aristaeella hokkaidonensis</name>
    <dbReference type="NCBI Taxonomy" id="3046382"/>
    <lineage>
        <taxon>Bacteria</taxon>
        <taxon>Bacillati</taxon>
        <taxon>Bacillota</taxon>
        <taxon>Clostridia</taxon>
        <taxon>Eubacteriales</taxon>
        <taxon>Aristaeellaceae</taxon>
        <taxon>Aristaeella</taxon>
    </lineage>
</organism>
<accession>A0AC61MXP3</accession>